<dbReference type="PANTHER" id="PTHR36174:SF1">
    <property type="entry name" value="LIPID II:GLYCINE GLYCYLTRANSFERASE"/>
    <property type="match status" value="1"/>
</dbReference>
<evidence type="ECO:0000259" key="1">
    <source>
        <dbReference type="Pfam" id="PF13480"/>
    </source>
</evidence>
<dbReference type="Gene3D" id="3.40.630.30">
    <property type="match status" value="1"/>
</dbReference>
<evidence type="ECO:0000313" key="2">
    <source>
        <dbReference type="EMBL" id="NOU65571.1"/>
    </source>
</evidence>
<feature type="domain" description="BioF2-like acetyltransferase" evidence="1">
    <location>
        <begin position="196"/>
        <end position="319"/>
    </location>
</feature>
<dbReference type="InterPro" id="IPR038740">
    <property type="entry name" value="BioF2-like_GNAT_dom"/>
</dbReference>
<dbReference type="Proteomes" id="UP000653578">
    <property type="component" value="Unassembled WGS sequence"/>
</dbReference>
<gene>
    <name evidence="2" type="ORF">GC096_16175</name>
</gene>
<dbReference type="PANTHER" id="PTHR36174">
    <property type="entry name" value="LIPID II:GLYCINE GLYCYLTRANSFERASE"/>
    <property type="match status" value="1"/>
</dbReference>
<protein>
    <submittedName>
        <fullName evidence="2">GNAT family N-acetyltransferase</fullName>
    </submittedName>
</protein>
<comment type="caution">
    <text evidence="2">The sequence shown here is derived from an EMBL/GenBank/DDBJ whole genome shotgun (WGS) entry which is preliminary data.</text>
</comment>
<dbReference type="EMBL" id="WHNY01000050">
    <property type="protein sequence ID" value="NOU65571.1"/>
    <property type="molecule type" value="Genomic_DNA"/>
</dbReference>
<reference evidence="2 3" key="1">
    <citation type="submission" date="2019-10" db="EMBL/GenBank/DDBJ databases">
        <title>Description of Paenibacillus humi sp. nov.</title>
        <authorList>
            <person name="Carlier A."/>
            <person name="Qi S."/>
        </authorList>
    </citation>
    <scope>NUCLEOTIDE SEQUENCE [LARGE SCALE GENOMIC DNA]</scope>
    <source>
        <strain evidence="2 3">LMG 31461</strain>
    </source>
</reference>
<evidence type="ECO:0000313" key="3">
    <source>
        <dbReference type="Proteomes" id="UP000653578"/>
    </source>
</evidence>
<organism evidence="2 3">
    <name type="scientific">Paenibacillus plantarum</name>
    <dbReference type="NCBI Taxonomy" id="2654975"/>
    <lineage>
        <taxon>Bacteria</taxon>
        <taxon>Bacillati</taxon>
        <taxon>Bacillota</taxon>
        <taxon>Bacilli</taxon>
        <taxon>Bacillales</taxon>
        <taxon>Paenibacillaceae</taxon>
        <taxon>Paenibacillus</taxon>
    </lineage>
</organism>
<dbReference type="InterPro" id="IPR050644">
    <property type="entry name" value="PG_Glycine_Bridge_Synth"/>
</dbReference>
<keyword evidence="3" id="KW-1185">Reference proteome</keyword>
<accession>A0ABX1XBK5</accession>
<proteinExistence type="predicted"/>
<name>A0ABX1XBK5_9BACL</name>
<dbReference type="Pfam" id="PF13480">
    <property type="entry name" value="Acetyltransf_6"/>
    <property type="match status" value="1"/>
</dbReference>
<dbReference type="SUPFAM" id="SSF55729">
    <property type="entry name" value="Acyl-CoA N-acyltransferases (Nat)"/>
    <property type="match status" value="1"/>
</dbReference>
<dbReference type="InterPro" id="IPR016181">
    <property type="entry name" value="Acyl_CoA_acyltransferase"/>
</dbReference>
<sequence length="377" mass="43571">MRVYYDWCHFMVERIVCMYRCLPYTEDMKEDWDRLAWSQGTIFHTLSFRQILLETFGYQCLYHAVVDQNGQICALIPLTSGRNLGLKQVGVSLPFVNYTDVCALNEEVSQFAIAAIGLLKEKYRLHYIELRFKNGTISGEGKQLSQMLTQLDSAHGQRNEINHTFVLPLTNEDEVLSLSTRNNRNHIRKVYKNNWFQVSYDKGNLARFHKVYVRRMKQLGSPAQDIRFFQRFLDYLPDHAVLQTVLDAETGEVAGGMLLLISPGDSTLYYPYGANLTEFNHKYLNNFMYWEAVKLGIRSGLKQLDLGRSQAGSGTYKYKEQWGAAAEQLTYVVMGSTNKEAGPPDKEKLRFFIELWKIMPNMVTEPVGKQLIKYLMP</sequence>